<feature type="region of interest" description="Disordered" evidence="9">
    <location>
        <begin position="574"/>
        <end position="607"/>
    </location>
</feature>
<dbReference type="InterPro" id="IPR001579">
    <property type="entry name" value="Glyco_hydro_18_chit_AS"/>
</dbReference>
<accession>A0A1R0WW61</accession>
<dbReference type="InterPro" id="IPR011583">
    <property type="entry name" value="Chitinase_II/V-like_cat"/>
</dbReference>
<comment type="caution">
    <text evidence="12">The sequence shown here is derived from an EMBL/GenBank/DDBJ whole genome shotgun (WGS) entry which is preliminary data.</text>
</comment>
<dbReference type="RefSeq" id="WP_076179789.1">
    <property type="nucleotide sequence ID" value="NZ_MKQP01000066.1"/>
</dbReference>
<dbReference type="Proteomes" id="UP000187465">
    <property type="component" value="Unassembled WGS sequence"/>
</dbReference>
<dbReference type="SUPFAM" id="SSF51055">
    <property type="entry name" value="Carbohydrate binding domain"/>
    <property type="match status" value="2"/>
</dbReference>
<feature type="signal peptide" evidence="10">
    <location>
        <begin position="1"/>
        <end position="37"/>
    </location>
</feature>
<evidence type="ECO:0000259" key="11">
    <source>
        <dbReference type="PROSITE" id="PS51910"/>
    </source>
</evidence>
<evidence type="ECO:0000256" key="10">
    <source>
        <dbReference type="SAM" id="SignalP"/>
    </source>
</evidence>
<evidence type="ECO:0000256" key="3">
    <source>
        <dbReference type="ARBA" id="ARBA00022801"/>
    </source>
</evidence>
<dbReference type="FunFam" id="3.20.20.80:FF:000153">
    <property type="entry name" value="Chitinase A1"/>
    <property type="match status" value="1"/>
</dbReference>
<dbReference type="AlphaFoldDB" id="A0A1R0WW61"/>
<evidence type="ECO:0000256" key="6">
    <source>
        <dbReference type="ARBA" id="ARBA00023295"/>
    </source>
</evidence>
<dbReference type="PROSITE" id="PS51910">
    <property type="entry name" value="GH18_2"/>
    <property type="match status" value="1"/>
</dbReference>
<proteinExistence type="predicted"/>
<protein>
    <recommendedName>
        <fullName evidence="2">chitinase</fullName>
        <ecNumber evidence="2">3.2.1.14</ecNumber>
    </recommendedName>
</protein>
<sequence>MIFTKKASRKTFAIAMIAALVLTLFSTLGGSPKTANAAQDYKLVGYYASWAAYGRAYNVTDIDPNKMNVINYAFADICWNGIHGNPDPTGPNPVTWSCQNEQGQAISVPNGTIVLGDPWIDTGKSFGDDKWDDPIKGNLKQLWKLKEKNPNLKTLISVGGWTWSNRFSDVAATAATREVFANSAVDFIRKYKMDGVDLDWEYPVSGGLAGNSYRPEDKENYVLLLQKVREKLNTAGAADGKTYLLTIASGAGPTYINNNNLAGIASVVDWINIMTYDFNGSWNTTTGHNAPLYYDPAASASGLTEPQNFNIDKAVTSYLANGVPANKLVLGMAFYGRGWGGAPASGNGQYQVSAGISPTGTWEKGSYDFYDLEANYINKNGYTRYWNDTSKVPYLYNPTNQTFISYDDVESFGHKISYLKSKGLAGAMFWETSGDRNKTLTNKLNADLGGGVVQPTPTPSTSPTPTPTATATPTATPTPTATVTPTPTPTPGQCSAATWGATTVYTGGQRVSYNGSVYEAKWWTQGDRPDLSGTNGVWKFISVCGTATPTPTATVAPTLTPTVAPTGAPTPTATVAPTPTLAPTPTATVAPTQTPLPTATPTSEGSSWGTGVAYKTGDVVAYNGKTYTCLQPHTSLQGWEPATTPALWKLN</sequence>
<dbReference type="EMBL" id="MKQP01000066">
    <property type="protein sequence ID" value="OMD22616.1"/>
    <property type="molecule type" value="Genomic_DNA"/>
</dbReference>
<dbReference type="SUPFAM" id="SSF54556">
    <property type="entry name" value="Chitinase insertion domain"/>
    <property type="match status" value="1"/>
</dbReference>
<dbReference type="GO" id="GO:0000272">
    <property type="term" value="P:polysaccharide catabolic process"/>
    <property type="evidence" value="ECO:0007669"/>
    <property type="project" value="UniProtKB-KW"/>
</dbReference>
<keyword evidence="3 8" id="KW-0378">Hydrolase</keyword>
<evidence type="ECO:0000256" key="8">
    <source>
        <dbReference type="RuleBase" id="RU000489"/>
    </source>
</evidence>
<dbReference type="PANTHER" id="PTHR11177">
    <property type="entry name" value="CHITINASE"/>
    <property type="match status" value="1"/>
</dbReference>
<evidence type="ECO:0000256" key="5">
    <source>
        <dbReference type="ARBA" id="ARBA00023277"/>
    </source>
</evidence>
<dbReference type="Gene3D" id="3.20.20.80">
    <property type="entry name" value="Glycosidases"/>
    <property type="match status" value="1"/>
</dbReference>
<feature type="compositionally biased region" description="Pro residues" evidence="9">
    <location>
        <begin position="456"/>
        <end position="466"/>
    </location>
</feature>
<keyword evidence="6 8" id="KW-0326">Glycosidase</keyword>
<evidence type="ECO:0000256" key="4">
    <source>
        <dbReference type="ARBA" id="ARBA00023024"/>
    </source>
</evidence>
<feature type="region of interest" description="Disordered" evidence="9">
    <location>
        <begin position="440"/>
        <end position="495"/>
    </location>
</feature>
<dbReference type="InterPro" id="IPR029070">
    <property type="entry name" value="Chitinase_insertion_sf"/>
</dbReference>
<feature type="domain" description="GH18" evidence="11">
    <location>
        <begin position="41"/>
        <end position="451"/>
    </location>
</feature>
<keyword evidence="5" id="KW-0119">Carbohydrate metabolism</keyword>
<dbReference type="GO" id="GO:0008061">
    <property type="term" value="F:chitin binding"/>
    <property type="evidence" value="ECO:0007669"/>
    <property type="project" value="InterPro"/>
</dbReference>
<evidence type="ECO:0000256" key="7">
    <source>
        <dbReference type="ARBA" id="ARBA00023326"/>
    </source>
</evidence>
<evidence type="ECO:0000256" key="2">
    <source>
        <dbReference type="ARBA" id="ARBA00012729"/>
    </source>
</evidence>
<dbReference type="Gene3D" id="2.10.10.20">
    <property type="entry name" value="Carbohydrate-binding module superfamily 5/12"/>
    <property type="match status" value="2"/>
</dbReference>
<dbReference type="InterPro" id="IPR017853">
    <property type="entry name" value="GH"/>
</dbReference>
<evidence type="ECO:0000313" key="13">
    <source>
        <dbReference type="Proteomes" id="UP000187465"/>
    </source>
</evidence>
<dbReference type="GO" id="GO:0008843">
    <property type="term" value="F:endochitinase activity"/>
    <property type="evidence" value="ECO:0007669"/>
    <property type="project" value="UniProtKB-EC"/>
</dbReference>
<keyword evidence="7" id="KW-0624">Polysaccharide degradation</keyword>
<dbReference type="CDD" id="cd12215">
    <property type="entry name" value="ChiC_BD"/>
    <property type="match status" value="1"/>
</dbReference>
<dbReference type="Gene3D" id="3.10.50.10">
    <property type="match status" value="1"/>
</dbReference>
<dbReference type="PROSITE" id="PS01095">
    <property type="entry name" value="GH18_1"/>
    <property type="match status" value="1"/>
</dbReference>
<dbReference type="InterPro" id="IPR050314">
    <property type="entry name" value="Glycosyl_Hydrlase_18"/>
</dbReference>
<comment type="catalytic activity">
    <reaction evidence="1">
        <text>Random endo-hydrolysis of N-acetyl-beta-D-glucosaminide (1-&gt;4)-beta-linkages in chitin and chitodextrins.</text>
        <dbReference type="EC" id="3.2.1.14"/>
    </reaction>
</comment>
<dbReference type="CDD" id="cd06548">
    <property type="entry name" value="GH18_chitinase"/>
    <property type="match status" value="1"/>
</dbReference>
<dbReference type="Pfam" id="PF00704">
    <property type="entry name" value="Glyco_hydro_18"/>
    <property type="match status" value="1"/>
</dbReference>
<dbReference type="CDD" id="cd12214">
    <property type="entry name" value="ChiA1_BD"/>
    <property type="match status" value="1"/>
</dbReference>
<keyword evidence="4" id="KW-0146">Chitin degradation</keyword>
<evidence type="ECO:0000256" key="9">
    <source>
        <dbReference type="SAM" id="MobiDB-lite"/>
    </source>
</evidence>
<keyword evidence="10" id="KW-0732">Signal</keyword>
<dbReference type="GO" id="GO:0006032">
    <property type="term" value="P:chitin catabolic process"/>
    <property type="evidence" value="ECO:0007669"/>
    <property type="project" value="UniProtKB-KW"/>
</dbReference>
<evidence type="ECO:0000256" key="1">
    <source>
        <dbReference type="ARBA" id="ARBA00000822"/>
    </source>
</evidence>
<feature type="compositionally biased region" description="Low complexity" evidence="9">
    <location>
        <begin position="467"/>
        <end position="485"/>
    </location>
</feature>
<dbReference type="GO" id="GO:0005576">
    <property type="term" value="C:extracellular region"/>
    <property type="evidence" value="ECO:0007669"/>
    <property type="project" value="InterPro"/>
</dbReference>
<dbReference type="GO" id="GO:0030246">
    <property type="term" value="F:carbohydrate binding"/>
    <property type="evidence" value="ECO:0007669"/>
    <property type="project" value="InterPro"/>
</dbReference>
<dbReference type="InterPro" id="IPR003610">
    <property type="entry name" value="CBM5/12"/>
</dbReference>
<organism evidence="12 13">
    <name type="scientific">Paenibacillus odorifer</name>
    <dbReference type="NCBI Taxonomy" id="189426"/>
    <lineage>
        <taxon>Bacteria</taxon>
        <taxon>Bacillati</taxon>
        <taxon>Bacillota</taxon>
        <taxon>Bacilli</taxon>
        <taxon>Bacillales</taxon>
        <taxon>Paenibacillaceae</taxon>
        <taxon>Paenibacillus</taxon>
    </lineage>
</organism>
<name>A0A1R0WW61_9BACL</name>
<dbReference type="SUPFAM" id="SSF51445">
    <property type="entry name" value="(Trans)glycosidases"/>
    <property type="match status" value="1"/>
</dbReference>
<dbReference type="SMART" id="SM00495">
    <property type="entry name" value="ChtBD3"/>
    <property type="match status" value="2"/>
</dbReference>
<feature type="chain" id="PRO_5012706341" description="chitinase" evidence="10">
    <location>
        <begin position="38"/>
        <end position="651"/>
    </location>
</feature>
<dbReference type="Pfam" id="PF02839">
    <property type="entry name" value="CBM_5_12"/>
    <property type="match status" value="2"/>
</dbReference>
<dbReference type="PANTHER" id="PTHR11177:SF317">
    <property type="entry name" value="CHITINASE 12-RELATED"/>
    <property type="match status" value="1"/>
</dbReference>
<evidence type="ECO:0000313" key="12">
    <source>
        <dbReference type="EMBL" id="OMD22616.1"/>
    </source>
</evidence>
<dbReference type="InterPro" id="IPR036573">
    <property type="entry name" value="CBM_sf_5/12"/>
</dbReference>
<gene>
    <name evidence="12" type="ORF">BJP51_31530</name>
</gene>
<dbReference type="InterPro" id="IPR001223">
    <property type="entry name" value="Glyco_hydro18_cat"/>
</dbReference>
<dbReference type="SMART" id="SM00636">
    <property type="entry name" value="Glyco_18"/>
    <property type="match status" value="1"/>
</dbReference>
<reference evidence="12 13" key="1">
    <citation type="submission" date="2016-10" db="EMBL/GenBank/DDBJ databases">
        <title>Paenibacillus species isolates.</title>
        <authorList>
            <person name="Beno S.M."/>
        </authorList>
    </citation>
    <scope>NUCLEOTIDE SEQUENCE [LARGE SCALE GENOMIC DNA]</scope>
    <source>
        <strain evidence="12 13">FSL H7-0604</strain>
    </source>
</reference>
<dbReference type="EC" id="3.2.1.14" evidence="2"/>
<feature type="compositionally biased region" description="Low complexity" evidence="9">
    <location>
        <begin position="574"/>
        <end position="602"/>
    </location>
</feature>